<reference evidence="1 2" key="1">
    <citation type="journal article" date="2015" name="Nature">
        <title>rRNA introns, odd ribosomes, and small enigmatic genomes across a large radiation of phyla.</title>
        <authorList>
            <person name="Brown C.T."/>
            <person name="Hug L.A."/>
            <person name="Thomas B.C."/>
            <person name="Sharon I."/>
            <person name="Castelle C.J."/>
            <person name="Singh A."/>
            <person name="Wilkins M.J."/>
            <person name="Williams K.H."/>
            <person name="Banfield J.F."/>
        </authorList>
    </citation>
    <scope>NUCLEOTIDE SEQUENCE [LARGE SCALE GENOMIC DNA]</scope>
</reference>
<dbReference type="EMBL" id="LBRE01000010">
    <property type="protein sequence ID" value="KKP92560.1"/>
    <property type="molecule type" value="Genomic_DNA"/>
</dbReference>
<evidence type="ECO:0000313" key="1">
    <source>
        <dbReference type="EMBL" id="KKP92560.1"/>
    </source>
</evidence>
<accession>A0A0G0FYX1</accession>
<dbReference type="InterPro" id="IPR036412">
    <property type="entry name" value="HAD-like_sf"/>
</dbReference>
<proteinExistence type="predicted"/>
<name>A0A0G0FYX1_9BACT</name>
<dbReference type="Gene3D" id="3.40.50.1000">
    <property type="entry name" value="HAD superfamily/HAD-like"/>
    <property type="match status" value="1"/>
</dbReference>
<gene>
    <name evidence="1" type="ORF">UR96_C0010G0028</name>
</gene>
<comment type="caution">
    <text evidence="1">The sequence shown here is derived from an EMBL/GenBank/DDBJ whole genome shotgun (WGS) entry which is preliminary data.</text>
</comment>
<dbReference type="InterPro" id="IPR023214">
    <property type="entry name" value="HAD_sf"/>
</dbReference>
<dbReference type="AlphaFoldDB" id="A0A0G0FYX1"/>
<organism evidence="1 2">
    <name type="scientific">candidate division WS6 bacterium GW2011_GWC1_36_11</name>
    <dbReference type="NCBI Taxonomy" id="1619090"/>
    <lineage>
        <taxon>Bacteria</taxon>
        <taxon>Candidatus Dojkabacteria</taxon>
    </lineage>
</organism>
<sequence>MQEEATIEKEASAPFLVQIIKENDIQGLVLDLDNTFLMTNEYYWYWQDACSVYIVENFGLNIAQEDFVEKMSYNLHLEYDEKRLLPIQQKYQNALDRYFFENIPENYRSYRKVVKKFFEDFYKGSPEFIEGSDSVLKLMCELEIPFIFNSNAQYDWTRIKVENYEEELNGRKIPFNAVDIDKRKDAKTWSESAQMISVPIGKTLTIGDSLYADILPAIEAGCRNLVWIKGDLDKLPPEIRDDPSIHIWCVDSVKDLI</sequence>
<dbReference type="SUPFAM" id="SSF56784">
    <property type="entry name" value="HAD-like"/>
    <property type="match status" value="1"/>
</dbReference>
<evidence type="ECO:0008006" key="3">
    <source>
        <dbReference type="Google" id="ProtNLM"/>
    </source>
</evidence>
<dbReference type="Proteomes" id="UP000034140">
    <property type="component" value="Unassembled WGS sequence"/>
</dbReference>
<evidence type="ECO:0000313" key="2">
    <source>
        <dbReference type="Proteomes" id="UP000034140"/>
    </source>
</evidence>
<dbReference type="Gene3D" id="1.20.120.710">
    <property type="entry name" value="Haloacid dehalogenase hydrolase-like domain"/>
    <property type="match status" value="1"/>
</dbReference>
<protein>
    <recommendedName>
        <fullName evidence="3">Haloacid dehalogenase domain protein hydrolase</fullName>
    </recommendedName>
</protein>